<keyword evidence="3" id="KW-1185">Reference proteome</keyword>
<proteinExistence type="predicted"/>
<feature type="region of interest" description="Disordered" evidence="1">
    <location>
        <begin position="55"/>
        <end position="109"/>
    </location>
</feature>
<dbReference type="AlphaFoldDB" id="W3VSA8"/>
<dbReference type="OrthoDB" id="10326431at2759"/>
<name>W3VSA8_MOEAP</name>
<accession>W3VSA8</accession>
<comment type="caution">
    <text evidence="2">The sequence shown here is derived from an EMBL/GenBank/DDBJ whole genome shotgun (WGS) entry which is preliminary data.</text>
</comment>
<feature type="region of interest" description="Disordered" evidence="1">
    <location>
        <begin position="124"/>
        <end position="150"/>
    </location>
</feature>
<dbReference type="HOGENOM" id="CLU_1741364_0_0_1"/>
<reference evidence="2 3" key="1">
    <citation type="journal article" date="2014" name="Genome Announc.">
        <title>Genome sequence of the basidiomycetous fungus Pseudozyma aphidis DSM70725, an efficient producer of biosurfactant mannosylerythritol lipids.</title>
        <authorList>
            <person name="Lorenz S."/>
            <person name="Guenther M."/>
            <person name="Grumaz C."/>
            <person name="Rupp S."/>
            <person name="Zibek S."/>
            <person name="Sohn K."/>
        </authorList>
    </citation>
    <scope>NUCLEOTIDE SEQUENCE [LARGE SCALE GENOMIC DNA]</scope>
    <source>
        <strain evidence="3">ATCC 32657 / CBS 517.83 / DSM 70725 / JCM 10318 / NBRC 10182 / NRRL Y-7954 / St-0401</strain>
    </source>
</reference>
<evidence type="ECO:0000313" key="2">
    <source>
        <dbReference type="EMBL" id="ETS63681.1"/>
    </source>
</evidence>
<protein>
    <submittedName>
        <fullName evidence="2">Uncharacterized protein</fullName>
    </submittedName>
</protein>
<evidence type="ECO:0000256" key="1">
    <source>
        <dbReference type="SAM" id="MobiDB-lite"/>
    </source>
</evidence>
<dbReference type="EMBL" id="AWNI01000008">
    <property type="protein sequence ID" value="ETS63681.1"/>
    <property type="molecule type" value="Genomic_DNA"/>
</dbReference>
<evidence type="ECO:0000313" key="3">
    <source>
        <dbReference type="Proteomes" id="UP000019462"/>
    </source>
</evidence>
<dbReference type="Proteomes" id="UP000019462">
    <property type="component" value="Unassembled WGS sequence"/>
</dbReference>
<gene>
    <name evidence="2" type="ORF">PaG_01987</name>
</gene>
<organism evidence="2 3">
    <name type="scientific">Moesziomyces aphidis</name>
    <name type="common">Pseudozyma aphidis</name>
    <dbReference type="NCBI Taxonomy" id="84754"/>
    <lineage>
        <taxon>Eukaryota</taxon>
        <taxon>Fungi</taxon>
        <taxon>Dikarya</taxon>
        <taxon>Basidiomycota</taxon>
        <taxon>Ustilaginomycotina</taxon>
        <taxon>Ustilaginomycetes</taxon>
        <taxon>Ustilaginales</taxon>
        <taxon>Ustilaginaceae</taxon>
        <taxon>Moesziomyces</taxon>
    </lineage>
</organism>
<sequence length="150" mass="16532">MIRSRKRCAEDRAMRADVALSWNAKDVDAIGRVESSRDVGVEITYLLDDAERWKKEGGDDDEHLTHTSNRARTPGCCRDRPTDRPPSPAKDSASSSQHRHGLGTSRDLQLCQAHTAARSLDWLSRSISRGPKPGLPDRSSCPALASRIDG</sequence>